<evidence type="ECO:0000313" key="1">
    <source>
        <dbReference type="EMBL" id="VVN06478.1"/>
    </source>
</evidence>
<dbReference type="SUPFAM" id="SSF52402">
    <property type="entry name" value="Adenine nucleotide alpha hydrolases-like"/>
    <property type="match status" value="1"/>
</dbReference>
<evidence type="ECO:0008006" key="3">
    <source>
        <dbReference type="Google" id="ProtNLM"/>
    </source>
</evidence>
<dbReference type="RefSeq" id="WP_150712030.1">
    <property type="nucleotide sequence ID" value="NZ_CABVHK010000012.1"/>
</dbReference>
<proteinExistence type="predicted"/>
<reference evidence="1 2" key="1">
    <citation type="submission" date="2019-09" db="EMBL/GenBank/DDBJ databases">
        <authorList>
            <person name="Chandra G."/>
            <person name="Truman W A."/>
        </authorList>
    </citation>
    <scope>NUCLEOTIDE SEQUENCE [LARGE SCALE GENOMIC DNA]</scope>
    <source>
        <strain evidence="1">PS662</strain>
    </source>
</reference>
<accession>A0A5E6UNU7</accession>
<dbReference type="Proteomes" id="UP000326953">
    <property type="component" value="Unassembled WGS sequence"/>
</dbReference>
<protein>
    <recommendedName>
        <fullName evidence="3">N-acetyl sugar amidotransferase</fullName>
    </recommendedName>
</protein>
<dbReference type="InterPro" id="IPR020022">
    <property type="entry name" value="N-acetyl_sugar_amidoTrfase"/>
</dbReference>
<name>A0A5E6UNU7_PSEFL</name>
<organism evidence="1 2">
    <name type="scientific">Pseudomonas fluorescens</name>
    <dbReference type="NCBI Taxonomy" id="294"/>
    <lineage>
        <taxon>Bacteria</taxon>
        <taxon>Pseudomonadati</taxon>
        <taxon>Pseudomonadota</taxon>
        <taxon>Gammaproteobacteria</taxon>
        <taxon>Pseudomonadales</taxon>
        <taxon>Pseudomonadaceae</taxon>
        <taxon>Pseudomonas</taxon>
    </lineage>
</organism>
<dbReference type="EMBL" id="CABVHK010000012">
    <property type="protein sequence ID" value="VVN06478.1"/>
    <property type="molecule type" value="Genomic_DNA"/>
</dbReference>
<dbReference type="AlphaFoldDB" id="A0A5E6UNU7"/>
<dbReference type="NCBIfam" id="TIGR03573">
    <property type="entry name" value="WbuX"/>
    <property type="match status" value="1"/>
</dbReference>
<evidence type="ECO:0000313" key="2">
    <source>
        <dbReference type="Proteomes" id="UP000326953"/>
    </source>
</evidence>
<dbReference type="OrthoDB" id="9765475at2"/>
<gene>
    <name evidence="1" type="ORF">PS662_03619</name>
</gene>
<sequence length="405" mass="47375">MNNQELFGRYGLPLDIQFCKKCSMNNQRPSSTVEFKNKPGEIKKAIFFDEHGVCDACNFAEKKKSIDWSERERELKDLCDRHRRTDGSYDVVVPGSGGKDSVMAAHVLKFKYKMNPILVTWPPALYTDIGRYNFDAWLNAGFANYTYHQNKQVHRTLTRHAFEDLCHPFQPFILGQKNLAPKMSALLDIPLVIFGENEAEYGNAIEDNDKPNRDPKYYSAERQLDDLYLGGVSARELMEKYKFTAADLEAYLPVSPYKLQEVGTEVHYLGYYMKWHPQETYYFSVENSDFMPNDHRTEGSFSKYSSLDDMIDWLHYYTTYIKFGIGRATYDAAQEIRNGDITRDEGISLIKRFDGEYPEIYQKQCLEYMGITQQRFDEVIEKFRTPHLWDKTNTGWELKKPIWKA</sequence>